<organism evidence="6 7">
    <name type="scientific">Promethearchaeum syntrophicum</name>
    <dbReference type="NCBI Taxonomy" id="2594042"/>
    <lineage>
        <taxon>Archaea</taxon>
        <taxon>Promethearchaeati</taxon>
        <taxon>Promethearchaeota</taxon>
        <taxon>Promethearchaeia</taxon>
        <taxon>Promethearchaeales</taxon>
        <taxon>Promethearchaeaceae</taxon>
        <taxon>Promethearchaeum</taxon>
    </lineage>
</organism>
<dbReference type="AlphaFoldDB" id="A0A5B9DA03"/>
<dbReference type="Pfam" id="PF01000">
    <property type="entry name" value="RNA_pol_A_bac"/>
    <property type="match status" value="1"/>
</dbReference>
<dbReference type="RefSeq" id="WP_147662665.1">
    <property type="nucleotide sequence ID" value="NZ_CP042905.2"/>
</dbReference>
<dbReference type="HAMAP" id="MF_00320">
    <property type="entry name" value="RNApol_arch_Rpo3"/>
    <property type="match status" value="1"/>
</dbReference>
<dbReference type="EMBL" id="CP042905">
    <property type="protein sequence ID" value="QEE15765.1"/>
    <property type="molecule type" value="Genomic_DNA"/>
</dbReference>
<comment type="caution">
    <text evidence="4">Lacks conserved residue(s) required for the propagation of feature annotation.</text>
</comment>
<dbReference type="Gene3D" id="2.170.120.12">
    <property type="entry name" value="DNA-directed RNA polymerase, insert domain"/>
    <property type="match status" value="1"/>
</dbReference>
<sequence length="280" mass="31377">MKIEVIEHIQTKNEDLMKFILEGVSIELANAFRRIILTEVPSMAITEVLFVENDSVLFDEMIAHRLALIPLTTDLKNYNLPDECSCGGQGCTLCQVQLECDVRTKNNEAIVYSGDLKSMDEKIRPVSDTIIIGKLGKKSSIVFEAYAQLGIGMDHAKFQPVCSVGYKYFPDVKIDNSKMTEADIDNVIKHDHTKLFTKVDGKLAMVDKYWNGPDFTGSGEKYAPAGAIKVDYVPNKFIFTIEATGALPIKEILSKAIEIFLEKLDEFEDQLKKVVITQKV</sequence>
<keyword evidence="4 6" id="KW-0808">Transferase</keyword>
<name>A0A5B9DA03_9ARCH</name>
<evidence type="ECO:0000256" key="2">
    <source>
        <dbReference type="ARBA" id="ARBA00023163"/>
    </source>
</evidence>
<comment type="similarity">
    <text evidence="3 4">Belongs to the archaeal Rpo3/eukaryotic RPB3 RNA polymerase subunit family.</text>
</comment>
<reference evidence="6 7" key="1">
    <citation type="journal article" date="2020" name="Nature">
        <title>Isolation of an archaeon at the prokaryote-eukaryote interface.</title>
        <authorList>
            <person name="Imachi H."/>
            <person name="Nobu M.K."/>
            <person name="Nakahara N."/>
            <person name="Morono Y."/>
            <person name="Ogawara M."/>
            <person name="Takaki Y."/>
            <person name="Takano Y."/>
            <person name="Uematsu K."/>
            <person name="Ikuta T."/>
            <person name="Ito M."/>
            <person name="Matsui Y."/>
            <person name="Miyazaki M."/>
            <person name="Murata K."/>
            <person name="Saito Y."/>
            <person name="Sakai S."/>
            <person name="Song C."/>
            <person name="Tasumi E."/>
            <person name="Yamanaka Y."/>
            <person name="Yamaguchi T."/>
            <person name="Kamagata Y."/>
            <person name="Tamaki H."/>
            <person name="Takai K."/>
        </authorList>
    </citation>
    <scope>NUCLEOTIDE SEQUENCE [LARGE SCALE GENOMIC DNA]</scope>
    <source>
        <strain evidence="6 7">MK-D1</strain>
    </source>
</reference>
<dbReference type="GO" id="GO:0046983">
    <property type="term" value="F:protein dimerization activity"/>
    <property type="evidence" value="ECO:0007669"/>
    <property type="project" value="InterPro"/>
</dbReference>
<dbReference type="Pfam" id="PF01193">
    <property type="entry name" value="RNA_pol_L"/>
    <property type="match status" value="1"/>
</dbReference>
<dbReference type="PANTHER" id="PTHR11800">
    <property type="entry name" value="DNA-DIRECTED RNA POLYMERASE"/>
    <property type="match status" value="1"/>
</dbReference>
<dbReference type="InterPro" id="IPR011262">
    <property type="entry name" value="DNA-dir_RNA_pol_insert"/>
</dbReference>
<dbReference type="Proteomes" id="UP000321408">
    <property type="component" value="Chromosome"/>
</dbReference>
<dbReference type="Gene3D" id="3.30.70.20">
    <property type="match status" value="1"/>
</dbReference>
<dbReference type="InterPro" id="IPR036643">
    <property type="entry name" value="RNApol_insert_sf"/>
</dbReference>
<dbReference type="GO" id="GO:0000428">
    <property type="term" value="C:DNA-directed RNA polymerase complex"/>
    <property type="evidence" value="ECO:0007669"/>
    <property type="project" value="UniProtKB-KW"/>
</dbReference>
<comment type="catalytic activity">
    <reaction evidence="4">
        <text>RNA(n) + a ribonucleoside 5'-triphosphate = RNA(n+1) + diphosphate</text>
        <dbReference type="Rhea" id="RHEA:21248"/>
        <dbReference type="Rhea" id="RHEA-COMP:14527"/>
        <dbReference type="Rhea" id="RHEA-COMP:17342"/>
        <dbReference type="ChEBI" id="CHEBI:33019"/>
        <dbReference type="ChEBI" id="CHEBI:61557"/>
        <dbReference type="ChEBI" id="CHEBI:140395"/>
        <dbReference type="EC" id="2.7.7.6"/>
    </reaction>
</comment>
<evidence type="ECO:0000313" key="7">
    <source>
        <dbReference type="Proteomes" id="UP000321408"/>
    </source>
</evidence>
<keyword evidence="2 4" id="KW-0804">Transcription</keyword>
<keyword evidence="4 6" id="KW-0548">Nucleotidyltransferase</keyword>
<keyword evidence="4" id="KW-0963">Cytoplasm</keyword>
<dbReference type="OrthoDB" id="84933at2157"/>
<dbReference type="SUPFAM" id="SSF55257">
    <property type="entry name" value="RBP11-like subunits of RNA polymerase"/>
    <property type="match status" value="1"/>
</dbReference>
<reference evidence="6 7" key="2">
    <citation type="journal article" date="2024" name="Int. J. Syst. Evol. Microbiol.">
        <title>Promethearchaeum syntrophicum gen. nov., sp. nov., an anaerobic, obligately syntrophic archaeon, the first isolate of the lineage 'Asgard' archaea, and proposal of the new archaeal phylum Promethearchaeota phyl. nov. and kingdom Promethearchaeati regn. nov.</title>
        <authorList>
            <person name="Imachi H."/>
            <person name="Nobu M.K."/>
            <person name="Kato S."/>
            <person name="Takaki Y."/>
            <person name="Miyazaki M."/>
            <person name="Miyata M."/>
            <person name="Ogawara M."/>
            <person name="Saito Y."/>
            <person name="Sakai S."/>
            <person name="Tahara Y.O."/>
            <person name="Takano Y."/>
            <person name="Tasumi E."/>
            <person name="Uematsu K."/>
            <person name="Yoshimura T."/>
            <person name="Itoh T."/>
            <person name="Ohkuma M."/>
            <person name="Takai K."/>
        </authorList>
    </citation>
    <scope>NUCLEOTIDE SEQUENCE [LARGE SCALE GENOMIC DNA]</scope>
    <source>
        <strain evidence="6 7">MK-D1</strain>
    </source>
</reference>
<dbReference type="GO" id="GO:0005737">
    <property type="term" value="C:cytoplasm"/>
    <property type="evidence" value="ECO:0007669"/>
    <property type="project" value="UniProtKB-SubCell"/>
</dbReference>
<dbReference type="PANTHER" id="PTHR11800:SF2">
    <property type="entry name" value="DNA-DIRECTED RNA POLYMERASE II SUBUNIT RPB3"/>
    <property type="match status" value="1"/>
</dbReference>
<evidence type="ECO:0000313" key="6">
    <source>
        <dbReference type="EMBL" id="QEE15765.1"/>
    </source>
</evidence>
<accession>A0A5B9DA03</accession>
<feature type="domain" description="DNA-directed RNA polymerase RpoA/D/Rpb3-type" evidence="5">
    <location>
        <begin position="16"/>
        <end position="270"/>
    </location>
</feature>
<dbReference type="PROSITE" id="PS00446">
    <property type="entry name" value="RNA_POL_D_30KD"/>
    <property type="match status" value="1"/>
</dbReference>
<dbReference type="GO" id="GO:0006351">
    <property type="term" value="P:DNA-templated transcription"/>
    <property type="evidence" value="ECO:0007669"/>
    <property type="project" value="UniProtKB-UniRule"/>
</dbReference>
<evidence type="ECO:0000259" key="5">
    <source>
        <dbReference type="SMART" id="SM00662"/>
    </source>
</evidence>
<evidence type="ECO:0000256" key="1">
    <source>
        <dbReference type="ARBA" id="ARBA00022478"/>
    </source>
</evidence>
<dbReference type="EC" id="2.7.7.6" evidence="4"/>
<dbReference type="NCBIfam" id="NF001988">
    <property type="entry name" value="PRK00783.1"/>
    <property type="match status" value="1"/>
</dbReference>
<comment type="function">
    <text evidence="4">DNA-dependent RNA polymerase (RNAP) catalyzes the transcription of DNA into RNA using the four ribonucleoside triphosphates as substrates.</text>
</comment>
<dbReference type="GO" id="GO:0003899">
    <property type="term" value="F:DNA-directed RNA polymerase activity"/>
    <property type="evidence" value="ECO:0007669"/>
    <property type="project" value="UniProtKB-UniRule"/>
</dbReference>
<dbReference type="SMART" id="SM00662">
    <property type="entry name" value="RPOLD"/>
    <property type="match status" value="1"/>
</dbReference>
<dbReference type="GeneID" id="41329585"/>
<dbReference type="InterPro" id="IPR001514">
    <property type="entry name" value="DNA-dir_RNA_pol_30-40kDasu_CS"/>
</dbReference>
<keyword evidence="7" id="KW-1185">Reference proteome</keyword>
<dbReference type="InterPro" id="IPR011263">
    <property type="entry name" value="DNA-dir_RNA_pol_RpoA/D/Rpb3"/>
</dbReference>
<comment type="subunit">
    <text evidence="4">Part of the RNA polymerase complex.</text>
</comment>
<dbReference type="InterPro" id="IPR022842">
    <property type="entry name" value="RNAP_Rpo3/Rpb3/RPAC1"/>
</dbReference>
<comment type="subcellular location">
    <subcellularLocation>
        <location evidence="4">Cytoplasm</location>
    </subcellularLocation>
</comment>
<evidence type="ECO:0000256" key="3">
    <source>
        <dbReference type="ARBA" id="ARBA00025804"/>
    </source>
</evidence>
<evidence type="ECO:0000256" key="4">
    <source>
        <dbReference type="HAMAP-Rule" id="MF_00320"/>
    </source>
</evidence>
<keyword evidence="1 4" id="KW-0240">DNA-directed RNA polymerase</keyword>
<dbReference type="InterPro" id="IPR050518">
    <property type="entry name" value="Rpo3/RPB3_RNA_Pol_subunit"/>
</dbReference>
<proteinExistence type="inferred from homology"/>
<dbReference type="SUPFAM" id="SSF56553">
    <property type="entry name" value="Insert subdomain of RNA polymerase alpha subunit"/>
    <property type="match status" value="1"/>
</dbReference>
<protein>
    <recommendedName>
        <fullName evidence="4">DNA-directed RNA polymerase subunit Rpo3</fullName>
        <ecNumber evidence="4">2.7.7.6</ecNumber>
    </recommendedName>
    <alternativeName>
        <fullName evidence="4">DNA-directed RNA polymerase subunit D</fullName>
    </alternativeName>
</protein>
<dbReference type="GO" id="GO:0003677">
    <property type="term" value="F:DNA binding"/>
    <property type="evidence" value="ECO:0007669"/>
    <property type="project" value="UniProtKB-UniRule"/>
</dbReference>
<dbReference type="InterPro" id="IPR036603">
    <property type="entry name" value="RBP11-like"/>
</dbReference>
<gene>
    <name evidence="4" type="primary">rpoD</name>
    <name evidence="4" type="synonym">rpo3</name>
    <name evidence="6" type="ORF">DSAG12_01592</name>
</gene>
<dbReference type="Gene3D" id="3.30.1360.10">
    <property type="entry name" value="RNA polymerase, RBP11-like subunit"/>
    <property type="match status" value="1"/>
</dbReference>
<dbReference type="KEGG" id="psyt:DSAG12_01592"/>